<accession>A5E7R6</accession>
<protein>
    <recommendedName>
        <fullName evidence="12">uS12 prolyl 3,4-dihydroxylase</fullName>
    </recommendedName>
</protein>
<dbReference type="GO" id="GO:0031418">
    <property type="term" value="F:L-ascorbic acid binding"/>
    <property type="evidence" value="ECO:0007669"/>
    <property type="project" value="UniProtKB-KW"/>
</dbReference>
<dbReference type="GO" id="GO:0140311">
    <property type="term" value="F:protein sequestering activity"/>
    <property type="evidence" value="ECO:0007669"/>
    <property type="project" value="EnsemblFungi"/>
</dbReference>
<dbReference type="VEuPathDB" id="FungiDB:LELG_05655"/>
<dbReference type="GO" id="GO:0008143">
    <property type="term" value="F:poly(A) binding"/>
    <property type="evidence" value="ECO:0007669"/>
    <property type="project" value="EnsemblFungi"/>
</dbReference>
<dbReference type="GO" id="GO:0000288">
    <property type="term" value="P:nuclear-transcribed mRNA catabolic process, deadenylation-dependent decay"/>
    <property type="evidence" value="ECO:0007669"/>
    <property type="project" value="EnsemblFungi"/>
</dbReference>
<dbReference type="GO" id="GO:0006415">
    <property type="term" value="P:translational termination"/>
    <property type="evidence" value="ECO:0007669"/>
    <property type="project" value="EnsemblFungi"/>
</dbReference>
<dbReference type="OMA" id="GWYHIPQ"/>
<evidence type="ECO:0000256" key="10">
    <source>
        <dbReference type="ARBA" id="ARBA00047444"/>
    </source>
</evidence>
<evidence type="ECO:0000256" key="1">
    <source>
        <dbReference type="ARBA" id="ARBA00001961"/>
    </source>
</evidence>
<comment type="catalytic activity">
    <reaction evidence="11">
        <text>[ribosomal protein uS12]-(3S)-3-hydroxy-L-proline + 2-oxoglutarate + O2 = [ribosomal protein uS12]-(3S)-3,4-dihydroxy-L-proline + succinate + CO2</text>
        <dbReference type="Rhea" id="RHEA:54160"/>
        <dbReference type="Rhea" id="RHEA-COMP:13817"/>
        <dbReference type="Rhea" id="RHEA-COMP:13818"/>
        <dbReference type="ChEBI" id="CHEBI:15379"/>
        <dbReference type="ChEBI" id="CHEBI:16526"/>
        <dbReference type="ChEBI" id="CHEBI:16810"/>
        <dbReference type="ChEBI" id="CHEBI:30031"/>
        <dbReference type="ChEBI" id="CHEBI:85428"/>
        <dbReference type="ChEBI" id="CHEBI:138052"/>
    </reaction>
</comment>
<dbReference type="InterPro" id="IPR006620">
    <property type="entry name" value="Pro_4_hyd_alph"/>
</dbReference>
<comment type="cofactor">
    <cofactor evidence="1">
        <name>L-ascorbate</name>
        <dbReference type="ChEBI" id="CHEBI:38290"/>
    </cofactor>
</comment>
<evidence type="ECO:0000256" key="9">
    <source>
        <dbReference type="ARBA" id="ARBA00023242"/>
    </source>
</evidence>
<dbReference type="InParanoid" id="A5E7R6"/>
<evidence type="ECO:0000256" key="13">
    <source>
        <dbReference type="SAM" id="MobiDB-lite"/>
    </source>
</evidence>
<dbReference type="HOGENOM" id="CLU_017005_0_0_1"/>
<keyword evidence="8" id="KW-0408">Iron</keyword>
<organism evidence="15 16">
    <name type="scientific">Lodderomyces elongisporus (strain ATCC 11503 / CBS 2605 / JCM 1781 / NBRC 1676 / NRRL YB-4239)</name>
    <name type="common">Yeast</name>
    <name type="synonym">Saccharomyces elongisporus</name>
    <dbReference type="NCBI Taxonomy" id="379508"/>
    <lineage>
        <taxon>Eukaryota</taxon>
        <taxon>Fungi</taxon>
        <taxon>Dikarya</taxon>
        <taxon>Ascomycota</taxon>
        <taxon>Saccharomycotina</taxon>
        <taxon>Pichiomycetes</taxon>
        <taxon>Debaryomycetaceae</taxon>
        <taxon>Candida/Lodderomyces clade</taxon>
        <taxon>Lodderomyces</taxon>
    </lineage>
</organism>
<dbReference type="Pfam" id="PF10637">
    <property type="entry name" value="Ofd1_CTDD"/>
    <property type="match status" value="1"/>
</dbReference>
<comment type="catalytic activity">
    <reaction evidence="10">
        <text>[ribosomal protein uS12]-L-proline + 2-oxoglutarate + O2 = [ribosomal protein uS12]-(3S)-3-hydroxy-L-proline + succinate + CO2</text>
        <dbReference type="Rhea" id="RHEA:54156"/>
        <dbReference type="Rhea" id="RHEA-COMP:13816"/>
        <dbReference type="Rhea" id="RHEA-COMP:13818"/>
        <dbReference type="ChEBI" id="CHEBI:15379"/>
        <dbReference type="ChEBI" id="CHEBI:16526"/>
        <dbReference type="ChEBI" id="CHEBI:16810"/>
        <dbReference type="ChEBI" id="CHEBI:30031"/>
        <dbReference type="ChEBI" id="CHEBI:50342"/>
        <dbReference type="ChEBI" id="CHEBI:85428"/>
    </reaction>
</comment>
<keyword evidence="5" id="KW-0847">Vitamin C</keyword>
<dbReference type="GO" id="GO:2000639">
    <property type="term" value="P:negative regulation of SREBP signaling pathway"/>
    <property type="evidence" value="ECO:0007669"/>
    <property type="project" value="EnsemblFungi"/>
</dbReference>
<feature type="domain" description="Fe2OG dioxygenase" evidence="14">
    <location>
        <begin position="145"/>
        <end position="251"/>
    </location>
</feature>
<dbReference type="GO" id="GO:0008198">
    <property type="term" value="F:ferrous iron binding"/>
    <property type="evidence" value="ECO:0007669"/>
    <property type="project" value="EnsemblFungi"/>
</dbReference>
<keyword evidence="9" id="KW-0539">Nucleus</keyword>
<feature type="region of interest" description="Disordered" evidence="13">
    <location>
        <begin position="525"/>
        <end position="546"/>
    </location>
</feature>
<dbReference type="FunCoup" id="A5E7R6">
    <property type="interactions" value="402"/>
</dbReference>
<keyword evidence="16" id="KW-1185">Reference proteome</keyword>
<evidence type="ECO:0000256" key="6">
    <source>
        <dbReference type="ARBA" id="ARBA00022964"/>
    </source>
</evidence>
<proteinExistence type="inferred from homology"/>
<evidence type="ECO:0000256" key="5">
    <source>
        <dbReference type="ARBA" id="ARBA00022896"/>
    </source>
</evidence>
<dbReference type="STRING" id="379508.A5E7R6"/>
<feature type="compositionally biased region" description="Acidic residues" evidence="13">
    <location>
        <begin position="534"/>
        <end position="545"/>
    </location>
</feature>
<dbReference type="GO" id="GO:0005634">
    <property type="term" value="C:nucleus"/>
    <property type="evidence" value="ECO:0007669"/>
    <property type="project" value="UniProtKB-SubCell"/>
</dbReference>
<evidence type="ECO:0000259" key="14">
    <source>
        <dbReference type="PROSITE" id="PS51471"/>
    </source>
</evidence>
<feature type="compositionally biased region" description="Basic and acidic residues" evidence="13">
    <location>
        <begin position="615"/>
        <end position="628"/>
    </location>
</feature>
<dbReference type="PROSITE" id="PS51471">
    <property type="entry name" value="FE2OG_OXY"/>
    <property type="match status" value="1"/>
</dbReference>
<dbReference type="GO" id="GO:0005737">
    <property type="term" value="C:cytoplasm"/>
    <property type="evidence" value="ECO:0007669"/>
    <property type="project" value="TreeGrafter"/>
</dbReference>
<dbReference type="eggNOG" id="KOG3844">
    <property type="taxonomic scope" value="Eukaryota"/>
</dbReference>
<dbReference type="InterPro" id="IPR051842">
    <property type="entry name" value="uS12_prolyl_hydroxylase"/>
</dbReference>
<dbReference type="GeneID" id="5230279"/>
<comment type="subcellular location">
    <subcellularLocation>
        <location evidence="2">Nucleus</location>
    </subcellularLocation>
</comment>
<evidence type="ECO:0000313" key="16">
    <source>
        <dbReference type="Proteomes" id="UP000001996"/>
    </source>
</evidence>
<dbReference type="InterPro" id="IPR043044">
    <property type="entry name" value="TPA1/Ofd1_C"/>
</dbReference>
<evidence type="ECO:0000313" key="15">
    <source>
        <dbReference type="EMBL" id="EDK47474.1"/>
    </source>
</evidence>
<dbReference type="GO" id="GO:0071456">
    <property type="term" value="P:cellular response to hypoxia"/>
    <property type="evidence" value="ECO:0007669"/>
    <property type="project" value="EnsemblFungi"/>
</dbReference>
<dbReference type="Gene3D" id="3.60.130.20">
    <property type="entry name" value="Oxoglutarate/iron-dependent oxygenase, C-terminal degradation domain"/>
    <property type="match status" value="1"/>
</dbReference>
<dbReference type="GO" id="GO:0019826">
    <property type="term" value="F:oxygen sensor activity"/>
    <property type="evidence" value="ECO:0007669"/>
    <property type="project" value="EnsemblFungi"/>
</dbReference>
<feature type="region of interest" description="Disordered" evidence="13">
    <location>
        <begin position="605"/>
        <end position="628"/>
    </location>
</feature>
<dbReference type="InterPro" id="IPR039558">
    <property type="entry name" value="TPA1/OFD1_N"/>
</dbReference>
<dbReference type="FunFam" id="2.60.120.620:FF:000014">
    <property type="entry name" value="Prolyl 3,4-dihydroxylase TPA1"/>
    <property type="match status" value="1"/>
</dbReference>
<keyword evidence="4" id="KW-0479">Metal-binding</keyword>
<evidence type="ECO:0000256" key="2">
    <source>
        <dbReference type="ARBA" id="ARBA00004123"/>
    </source>
</evidence>
<dbReference type="PANTHER" id="PTHR12117:SF0">
    <property type="entry name" value="PROLYL 3-HYDROXYLASE OGFOD1"/>
    <property type="match status" value="1"/>
</dbReference>
<dbReference type="GO" id="GO:0006449">
    <property type="term" value="P:regulation of translational termination"/>
    <property type="evidence" value="ECO:0007669"/>
    <property type="project" value="EnsemblFungi"/>
</dbReference>
<dbReference type="EMBL" id="CH981534">
    <property type="protein sequence ID" value="EDK47474.1"/>
    <property type="molecule type" value="Genomic_DNA"/>
</dbReference>
<dbReference type="KEGG" id="lel:PVL30_004412"/>
<dbReference type="Pfam" id="PF13661">
    <property type="entry name" value="2OG-FeII_Oxy_4"/>
    <property type="match status" value="1"/>
</dbReference>
<dbReference type="GO" id="GO:0031543">
    <property type="term" value="F:peptidyl-proline dioxygenase activity"/>
    <property type="evidence" value="ECO:0007669"/>
    <property type="project" value="EnsemblFungi"/>
</dbReference>
<evidence type="ECO:0000256" key="3">
    <source>
        <dbReference type="ARBA" id="ARBA00007443"/>
    </source>
</evidence>
<evidence type="ECO:0000256" key="4">
    <source>
        <dbReference type="ARBA" id="ARBA00022723"/>
    </source>
</evidence>
<keyword evidence="7" id="KW-0560">Oxidoreductase</keyword>
<dbReference type="GO" id="GO:0006450">
    <property type="term" value="P:regulation of translational fidelity"/>
    <property type="evidence" value="ECO:0007669"/>
    <property type="project" value="EnsemblFungi"/>
</dbReference>
<dbReference type="InterPro" id="IPR019601">
    <property type="entry name" value="Oxoglutarate/Fe-dep_Oase_C"/>
</dbReference>
<gene>
    <name evidence="15" type="ORF">LELG_05655</name>
</gene>
<evidence type="ECO:0000256" key="8">
    <source>
        <dbReference type="ARBA" id="ARBA00023004"/>
    </source>
</evidence>
<dbReference type="OrthoDB" id="430522at2759"/>
<dbReference type="PANTHER" id="PTHR12117">
    <property type="entry name" value="HISTONE ACETYLTRANSFERASE COMPLEX"/>
    <property type="match status" value="1"/>
</dbReference>
<name>A5E7R6_LODEL</name>
<evidence type="ECO:0000256" key="12">
    <source>
        <dbReference type="ARBA" id="ARBA00081607"/>
    </source>
</evidence>
<reference evidence="15 16" key="1">
    <citation type="journal article" date="2009" name="Nature">
        <title>Evolution of pathogenicity and sexual reproduction in eight Candida genomes.</title>
        <authorList>
            <person name="Butler G."/>
            <person name="Rasmussen M.D."/>
            <person name="Lin M.F."/>
            <person name="Santos M.A."/>
            <person name="Sakthikumar S."/>
            <person name="Munro C.A."/>
            <person name="Rheinbay E."/>
            <person name="Grabherr M."/>
            <person name="Forche A."/>
            <person name="Reedy J.L."/>
            <person name="Agrafioti I."/>
            <person name="Arnaud M.B."/>
            <person name="Bates S."/>
            <person name="Brown A.J."/>
            <person name="Brunke S."/>
            <person name="Costanzo M.C."/>
            <person name="Fitzpatrick D.A."/>
            <person name="de Groot P.W."/>
            <person name="Harris D."/>
            <person name="Hoyer L.L."/>
            <person name="Hube B."/>
            <person name="Klis F.M."/>
            <person name="Kodira C."/>
            <person name="Lennard N."/>
            <person name="Logue M.E."/>
            <person name="Martin R."/>
            <person name="Neiman A.M."/>
            <person name="Nikolaou E."/>
            <person name="Quail M.A."/>
            <person name="Quinn J."/>
            <person name="Santos M.C."/>
            <person name="Schmitzberger F.F."/>
            <person name="Sherlock G."/>
            <person name="Shah P."/>
            <person name="Silverstein K.A."/>
            <person name="Skrzypek M.S."/>
            <person name="Soll D."/>
            <person name="Staggs R."/>
            <person name="Stansfield I."/>
            <person name="Stumpf M.P."/>
            <person name="Sudbery P.E."/>
            <person name="Srikantha T."/>
            <person name="Zeng Q."/>
            <person name="Berman J."/>
            <person name="Berriman M."/>
            <person name="Heitman J."/>
            <person name="Gow N.A."/>
            <person name="Lorenz M.C."/>
            <person name="Birren B.W."/>
            <person name="Kellis M."/>
            <person name="Cuomo C.A."/>
        </authorList>
    </citation>
    <scope>NUCLEOTIDE SEQUENCE [LARGE SCALE GENOMIC DNA]</scope>
    <source>
        <strain evidence="16">ATCC 11503 / BCRC 21390 / CBS 2605 / JCM 1781 / NBRC 1676 / NRRL YB-4239</strain>
    </source>
</reference>
<dbReference type="Gene3D" id="2.60.120.620">
    <property type="entry name" value="q2cbj1_9rhob like domain"/>
    <property type="match status" value="1"/>
</dbReference>
<dbReference type="SMART" id="SM00702">
    <property type="entry name" value="P4Hc"/>
    <property type="match status" value="1"/>
</dbReference>
<evidence type="ECO:0000256" key="11">
    <source>
        <dbReference type="ARBA" id="ARBA00051966"/>
    </source>
</evidence>
<sequence length="628" mass="72491">MTSKRKNDKESFKESLDLKKQKTTFTKDEVKSFFNKQIWDTEFQSQVQKDVAQSSPYKWGTIKPLIDDTLLRQVRREVLSEIAFTKKETDIYKVYQSGDLANLSGLDWDDLSRLPSLYKLRAAIYSQEFRDVVSKITGCGKLSGVKTDMSVNTYTKGCHLLTHDDVIGTRRVSFILYLPDPDKVWKPQYGGALRLFPSVVPNVPHTDYECKLVPQFNQIAFFTVQPGLSFHDVEEVREERHRLSIQGWFHIPQKGEDGYIEGEQEKVEALSTLQQLQSKELQEYDYPKCIPKSLVKDELDLLETCTSLDESDINILEKFLNPVYIKPETLKTLCQVFIEESMVEIKDFFKPEFADTLKDLLRDEEINKHTPQKSTEVELPWQVSVPPHKQRFMYIEAGDNKELTQSEESKEPETKSCTGFADAEKYLLEITEFLRSAAFKKWLKLITELVPTSESIVARRFRPGHDFILATTIEENVARTTEEENALLEATLNLTPTATNLKNWESGEFGGYELCMMQTIKSGKRNDKRNDIGEEKEEEEDDDDPAIYKAAKDGEDDSVLYTSQCKWNSLTLMVRDPSILKFVKYVSINAKGSRWDVSCQWNIKSIDDDNDENDEKEKNEEKQEEVGN</sequence>
<dbReference type="GO" id="GO:0032436">
    <property type="term" value="P:positive regulation of proteasomal ubiquitin-dependent protein catabolic process"/>
    <property type="evidence" value="ECO:0007669"/>
    <property type="project" value="EnsemblFungi"/>
</dbReference>
<dbReference type="AlphaFoldDB" id="A5E7R6"/>
<keyword evidence="6" id="KW-0223">Dioxygenase</keyword>
<evidence type="ECO:0000256" key="7">
    <source>
        <dbReference type="ARBA" id="ARBA00023002"/>
    </source>
</evidence>
<dbReference type="InterPro" id="IPR005123">
    <property type="entry name" value="Oxoglu/Fe-dep_dioxygenase_dom"/>
</dbReference>
<dbReference type="Proteomes" id="UP000001996">
    <property type="component" value="Unassembled WGS sequence"/>
</dbReference>
<comment type="similarity">
    <text evidence="3">Belongs to the TPA1 family.</text>
</comment>